<protein>
    <submittedName>
        <fullName evidence="2">HEPN domain-containing protein</fullName>
    </submittedName>
</protein>
<comment type="caution">
    <text evidence="2">The sequence shown here is derived from an EMBL/GenBank/DDBJ whole genome shotgun (WGS) entry which is preliminary data.</text>
</comment>
<evidence type="ECO:0000313" key="2">
    <source>
        <dbReference type="EMBL" id="RCW30057.1"/>
    </source>
</evidence>
<feature type="domain" description="HEPN" evidence="1">
    <location>
        <begin position="32"/>
        <end position="105"/>
    </location>
</feature>
<evidence type="ECO:0000313" key="3">
    <source>
        <dbReference type="Proteomes" id="UP000252733"/>
    </source>
</evidence>
<dbReference type="AlphaFoldDB" id="A0A368UML5"/>
<gene>
    <name evidence="2" type="ORF">DFO77_12469</name>
</gene>
<organism evidence="2 3">
    <name type="scientific">Marinilabilia salmonicolor</name>
    <dbReference type="NCBI Taxonomy" id="989"/>
    <lineage>
        <taxon>Bacteria</taxon>
        <taxon>Pseudomonadati</taxon>
        <taxon>Bacteroidota</taxon>
        <taxon>Bacteroidia</taxon>
        <taxon>Marinilabiliales</taxon>
        <taxon>Marinilabiliaceae</taxon>
        <taxon>Marinilabilia</taxon>
    </lineage>
</organism>
<dbReference type="Gene3D" id="1.20.120.330">
    <property type="entry name" value="Nucleotidyltransferases domain 2"/>
    <property type="match status" value="1"/>
</dbReference>
<keyword evidence="3" id="KW-1185">Reference proteome</keyword>
<sequence>MISLQWNGCWVIPESPMLLHFTHNNVSKSRFKAVIEEFEIGLIKTHNIESLYSKIHDRVEDVNEQIIAELDTLYIEARYPGEMGLMPEGKPPLEDARKYFQEAVKIRNGIELLLNRN</sequence>
<reference evidence="2 3" key="1">
    <citation type="submission" date="2018-07" db="EMBL/GenBank/DDBJ databases">
        <title>Freshwater and sediment microbial communities from various areas in North America, analyzing microbe dynamics in response to fracking.</title>
        <authorList>
            <person name="Lamendella R."/>
        </authorList>
    </citation>
    <scope>NUCLEOTIDE SEQUENCE [LARGE SCALE GENOMIC DNA]</scope>
    <source>
        <strain evidence="2 3">160A</strain>
    </source>
</reference>
<evidence type="ECO:0000259" key="1">
    <source>
        <dbReference type="Pfam" id="PF05168"/>
    </source>
</evidence>
<dbReference type="EMBL" id="QPIZ01000024">
    <property type="protein sequence ID" value="RCW30057.1"/>
    <property type="molecule type" value="Genomic_DNA"/>
</dbReference>
<dbReference type="InterPro" id="IPR007842">
    <property type="entry name" value="HEPN_dom"/>
</dbReference>
<proteinExistence type="predicted"/>
<name>A0A368UML5_9BACT</name>
<accession>A0A368UML5</accession>
<dbReference type="SUPFAM" id="SSF81593">
    <property type="entry name" value="Nucleotidyltransferase substrate binding subunit/domain"/>
    <property type="match status" value="1"/>
</dbReference>
<dbReference type="Pfam" id="PF05168">
    <property type="entry name" value="HEPN"/>
    <property type="match status" value="1"/>
</dbReference>
<dbReference type="Proteomes" id="UP000252733">
    <property type="component" value="Unassembled WGS sequence"/>
</dbReference>